<dbReference type="AlphaFoldDB" id="X1AR82"/>
<keyword evidence="1" id="KW-1133">Transmembrane helix</keyword>
<gene>
    <name evidence="2" type="ORF">S01H4_34689</name>
</gene>
<reference evidence="2" key="1">
    <citation type="journal article" date="2014" name="Front. Microbiol.">
        <title>High frequency of phylogenetically diverse reductive dehalogenase-homologous genes in deep subseafloor sedimentary metagenomes.</title>
        <authorList>
            <person name="Kawai M."/>
            <person name="Futagami T."/>
            <person name="Toyoda A."/>
            <person name="Takaki Y."/>
            <person name="Nishi S."/>
            <person name="Hori S."/>
            <person name="Arai W."/>
            <person name="Tsubouchi T."/>
            <person name="Morono Y."/>
            <person name="Uchiyama I."/>
            <person name="Ito T."/>
            <person name="Fujiyama A."/>
            <person name="Inagaki F."/>
            <person name="Takami H."/>
        </authorList>
    </citation>
    <scope>NUCLEOTIDE SEQUENCE</scope>
    <source>
        <strain evidence="2">Expedition CK06-06</strain>
    </source>
</reference>
<organism evidence="2">
    <name type="scientific">marine sediment metagenome</name>
    <dbReference type="NCBI Taxonomy" id="412755"/>
    <lineage>
        <taxon>unclassified sequences</taxon>
        <taxon>metagenomes</taxon>
        <taxon>ecological metagenomes</taxon>
    </lineage>
</organism>
<feature type="transmembrane region" description="Helical" evidence="1">
    <location>
        <begin position="6"/>
        <end position="29"/>
    </location>
</feature>
<dbReference type="EMBL" id="BART01018371">
    <property type="protein sequence ID" value="GAG74838.1"/>
    <property type="molecule type" value="Genomic_DNA"/>
</dbReference>
<sequence>MLLIELPFAFASLVFVIGIYMTLVDIFYHKPKQFDWDGLKMSLGGFVFGFIYLLIIKYTFIEGILFQCSEIQFFCS</sequence>
<evidence type="ECO:0000313" key="2">
    <source>
        <dbReference type="EMBL" id="GAG74838.1"/>
    </source>
</evidence>
<name>X1AR82_9ZZZZ</name>
<proteinExistence type="predicted"/>
<accession>X1AR82</accession>
<protein>
    <submittedName>
        <fullName evidence="2">Uncharacterized protein</fullName>
    </submittedName>
</protein>
<keyword evidence="1" id="KW-0472">Membrane</keyword>
<feature type="transmembrane region" description="Helical" evidence="1">
    <location>
        <begin position="41"/>
        <end position="60"/>
    </location>
</feature>
<evidence type="ECO:0000256" key="1">
    <source>
        <dbReference type="SAM" id="Phobius"/>
    </source>
</evidence>
<comment type="caution">
    <text evidence="2">The sequence shown here is derived from an EMBL/GenBank/DDBJ whole genome shotgun (WGS) entry which is preliminary data.</text>
</comment>
<keyword evidence="1" id="KW-0812">Transmembrane</keyword>